<dbReference type="CDD" id="cd22366">
    <property type="entry name" value="XisH-like"/>
    <property type="match status" value="1"/>
</dbReference>
<dbReference type="Gene3D" id="3.40.1350.10">
    <property type="match status" value="1"/>
</dbReference>
<keyword evidence="2" id="KW-1185">Reference proteome</keyword>
<dbReference type="Pfam" id="PF08814">
    <property type="entry name" value="XisH"/>
    <property type="match status" value="1"/>
</dbReference>
<dbReference type="InterPro" id="IPR014919">
    <property type="entry name" value="XisH"/>
</dbReference>
<dbReference type="Proteomes" id="UP000288892">
    <property type="component" value="Unassembled WGS sequence"/>
</dbReference>
<sequence length="138" mass="16262">MAQLDTFHHTVKKALQKDGWRITDDPLYLQYGGIDYAVDFGAEPLIAAEKKQQKIAIEVKSFLAGSPTYEFHKVVGQFFDYRMMLSRIQPERILYVAVPSDIWRSFFQMPFIREVLEEVHMKIAVYNIDEEKIEKWID</sequence>
<accession>A0A444JGI9</accession>
<reference evidence="1 2" key="1">
    <citation type="submission" date="2017-01" db="EMBL/GenBank/DDBJ databases">
        <title>The cable genome- insights into the physiology and evolution of filamentous bacteria capable of sulfide oxidation via long distance electron transfer.</title>
        <authorList>
            <person name="Schreiber L."/>
            <person name="Bjerg J.T."/>
            <person name="Boggild A."/>
            <person name="Van De Vossenberg J."/>
            <person name="Meysman F."/>
            <person name="Nielsen L.P."/>
            <person name="Schramm A."/>
            <person name="Kjeldsen K.U."/>
        </authorList>
    </citation>
    <scope>NUCLEOTIDE SEQUENCE [LARGE SCALE GENOMIC DNA]</scope>
    <source>
        <strain evidence="1">A5</strain>
    </source>
</reference>
<evidence type="ECO:0000313" key="2">
    <source>
        <dbReference type="Proteomes" id="UP000288892"/>
    </source>
</evidence>
<name>A0A444JGI9_9BACT</name>
<organism evidence="1 2">
    <name type="scientific">Candidatus Electrothrix marina</name>
    <dbReference type="NCBI Taxonomy" id="1859130"/>
    <lineage>
        <taxon>Bacteria</taxon>
        <taxon>Pseudomonadati</taxon>
        <taxon>Thermodesulfobacteriota</taxon>
        <taxon>Desulfobulbia</taxon>
        <taxon>Desulfobulbales</taxon>
        <taxon>Desulfobulbaceae</taxon>
        <taxon>Candidatus Electrothrix</taxon>
    </lineage>
</organism>
<dbReference type="GO" id="GO:0003676">
    <property type="term" value="F:nucleic acid binding"/>
    <property type="evidence" value="ECO:0007669"/>
    <property type="project" value="InterPro"/>
</dbReference>
<dbReference type="SUPFAM" id="SSF52980">
    <property type="entry name" value="Restriction endonuclease-like"/>
    <property type="match status" value="1"/>
</dbReference>
<protein>
    <submittedName>
        <fullName evidence="1">XisH protein</fullName>
    </submittedName>
</protein>
<dbReference type="InterPro" id="IPR011335">
    <property type="entry name" value="Restrct_endonuc-II-like"/>
</dbReference>
<dbReference type="EMBL" id="MTKS01000030">
    <property type="protein sequence ID" value="RWX52195.1"/>
    <property type="molecule type" value="Genomic_DNA"/>
</dbReference>
<dbReference type="AlphaFoldDB" id="A0A444JGI9"/>
<proteinExistence type="predicted"/>
<evidence type="ECO:0000313" key="1">
    <source>
        <dbReference type="EMBL" id="RWX52195.1"/>
    </source>
</evidence>
<gene>
    <name evidence="1" type="ORF">VU01_10307</name>
</gene>
<comment type="caution">
    <text evidence="1">The sequence shown here is derived from an EMBL/GenBank/DDBJ whole genome shotgun (WGS) entry which is preliminary data.</text>
</comment>
<dbReference type="InterPro" id="IPR011856">
    <property type="entry name" value="tRNA_endonuc-like_dom_sf"/>
</dbReference>